<dbReference type="PANTHER" id="PTHR46411">
    <property type="entry name" value="FAMILY ATPASE, PUTATIVE-RELATED"/>
    <property type="match status" value="1"/>
</dbReference>
<dbReference type="AlphaFoldDB" id="A0A2P2CIP0"/>
<feature type="domain" description="AAA+ ATPase" evidence="1">
    <location>
        <begin position="430"/>
        <end position="562"/>
    </location>
</feature>
<dbReference type="EMBL" id="CZKB01000025">
    <property type="protein sequence ID" value="CUR61797.1"/>
    <property type="molecule type" value="Genomic_DNA"/>
</dbReference>
<dbReference type="Pfam" id="PF00004">
    <property type="entry name" value="AAA"/>
    <property type="match status" value="1"/>
</dbReference>
<dbReference type="InterPro" id="IPR003593">
    <property type="entry name" value="AAA+_ATPase"/>
</dbReference>
<dbReference type="SMART" id="SM00382">
    <property type="entry name" value="AAA"/>
    <property type="match status" value="1"/>
</dbReference>
<dbReference type="PANTHER" id="PTHR46411:SF2">
    <property type="entry name" value="AAA+ ATPASE DOMAIN-CONTAINING PROTEIN"/>
    <property type="match status" value="1"/>
</dbReference>
<dbReference type="InterPro" id="IPR027417">
    <property type="entry name" value="P-loop_NTPase"/>
</dbReference>
<proteinExistence type="predicted"/>
<name>A0A2P2CIP0_9ZZZZ</name>
<reference evidence="2" key="1">
    <citation type="submission" date="2015-08" db="EMBL/GenBank/DDBJ databases">
        <authorList>
            <person name="Babu N.S."/>
            <person name="Beckwith C.J."/>
            <person name="Beseler K.G."/>
            <person name="Brison A."/>
            <person name="Carone J.V."/>
            <person name="Caskin T.P."/>
            <person name="Diamond M."/>
            <person name="Durham M.E."/>
            <person name="Foxe J.M."/>
            <person name="Go M."/>
            <person name="Henderson B.A."/>
            <person name="Jones I.B."/>
            <person name="McGettigan J.A."/>
            <person name="Micheletti S.J."/>
            <person name="Nasrallah M.E."/>
            <person name="Ortiz D."/>
            <person name="Piller C.R."/>
            <person name="Privatt S.R."/>
            <person name="Schneider S.L."/>
            <person name="Sharp S."/>
            <person name="Smith T.C."/>
            <person name="Stanton J.D."/>
            <person name="Ullery H.E."/>
            <person name="Wilson R.J."/>
            <person name="Serrano M.G."/>
            <person name="Buck G."/>
            <person name="Lee V."/>
            <person name="Wang Y."/>
            <person name="Carvalho R."/>
            <person name="Voegtly L."/>
            <person name="Shi R."/>
            <person name="Duckworth R."/>
            <person name="Johnson A."/>
            <person name="Loviza R."/>
            <person name="Walstead R."/>
            <person name="Shah Z."/>
            <person name="Kiflezghi M."/>
            <person name="Wade K."/>
            <person name="Ball S.L."/>
            <person name="Bradley K.W."/>
            <person name="Asai D.J."/>
            <person name="Bowman C.A."/>
            <person name="Russell D.A."/>
            <person name="Pope W.H."/>
            <person name="Jacobs-Sera D."/>
            <person name="Hendrix R.W."/>
            <person name="Hatfull G.F."/>
        </authorList>
    </citation>
    <scope>NUCLEOTIDE SEQUENCE</scope>
</reference>
<organism evidence="2">
    <name type="scientific">metagenome</name>
    <dbReference type="NCBI Taxonomy" id="256318"/>
    <lineage>
        <taxon>unclassified sequences</taxon>
        <taxon>metagenomes</taxon>
    </lineage>
</organism>
<dbReference type="Gene3D" id="3.40.50.300">
    <property type="entry name" value="P-loop containing nucleotide triphosphate hydrolases"/>
    <property type="match status" value="1"/>
</dbReference>
<dbReference type="GO" id="GO:0005524">
    <property type="term" value="F:ATP binding"/>
    <property type="evidence" value="ECO:0007669"/>
    <property type="project" value="InterPro"/>
</dbReference>
<sequence length="646" mass="67583">MGPRDGLDLDPLVRWCAEVLGRGLDHDGPAATTVPPLPQHLRDPLVAHGFDAFDQTAVALALAPDLDADVAATCRALTARTASPYLTVAAIADLVGARGAERVGLAARLSDGGPLARMGLLHIIPPRESPVVGEPPRGPTLLASCAASTALLRNAFGILRLDPSLRPWVRDDLVAPTTAPDPLAAHVIAGRLGAGHPSLTSLVGGRPGDALATALHAAATAGRNCLVVSAEALVDPAPAARVAAECLLRDAVAVVTGDTSDVPAHRWETLASVVAIGAHPVLDDDAPHDVGSLEVHPGAGGSVGAHLVDVLHSRGVVVAADDEARLARWEHLDHDDVGRLAATLAARAVGRRLVGEPTHVTSRDVTSASIGLLGHGLARLATPLETSADWTQLVVPADIREQLSELVAQAAGRTQVLEDSGFGAQPGVPPGLTAVFAGPSGTGKTLAARLVAGELGLPLYGVDLSAVVSKYIGETERNLEAVFTAAEQTDAVLLFDEAEALFGKRSEVQDARDRYANLEVSFLLQRMERYDGVAILATNLLGHFDDAFARRLSFCLHFPYPDEALRARIWHTVWPARVPLADDVDLDELADRHPLAGGHIRNIALAATHLARARGGDVDRACLDRAVDREYAKLGQLADTVAEALS</sequence>
<accession>A0A2P2CIP0</accession>
<gene>
    <name evidence="2" type="ORF">NOCA150097</name>
</gene>
<evidence type="ECO:0000313" key="2">
    <source>
        <dbReference type="EMBL" id="CUR61797.1"/>
    </source>
</evidence>
<dbReference type="GO" id="GO:0016887">
    <property type="term" value="F:ATP hydrolysis activity"/>
    <property type="evidence" value="ECO:0007669"/>
    <property type="project" value="InterPro"/>
</dbReference>
<dbReference type="SUPFAM" id="SSF52540">
    <property type="entry name" value="P-loop containing nucleoside triphosphate hydrolases"/>
    <property type="match status" value="1"/>
</dbReference>
<evidence type="ECO:0000259" key="1">
    <source>
        <dbReference type="SMART" id="SM00382"/>
    </source>
</evidence>
<dbReference type="InterPro" id="IPR003959">
    <property type="entry name" value="ATPase_AAA_core"/>
</dbReference>
<protein>
    <submittedName>
        <fullName evidence="2">Putative ATPase, AAA family</fullName>
    </submittedName>
</protein>
<dbReference type="CDD" id="cd19481">
    <property type="entry name" value="RecA-like_protease"/>
    <property type="match status" value="1"/>
</dbReference>